<dbReference type="InterPro" id="IPR036278">
    <property type="entry name" value="Sialidase_sf"/>
</dbReference>
<evidence type="ECO:0000313" key="4">
    <source>
        <dbReference type="Proteomes" id="UP000681526"/>
    </source>
</evidence>
<sequence>MKFKNMSTLIACGALVAAIGAVSVSASSPFTTLQVKVEDGVKQYSTDDGRTWSTDAPEGVTETTDESGKVTITRGNAPADGEADGRKFYTSQHGVDEGAQESVIDGEAGQAGLLIKVEDGVKLYSTDGGKTWSEQPVR</sequence>
<dbReference type="InterPro" id="IPR002860">
    <property type="entry name" value="BNR_rpt"/>
</dbReference>
<dbReference type="Gene3D" id="2.130.10.10">
    <property type="entry name" value="YVTN repeat-like/Quinoprotein amine dehydrogenase"/>
    <property type="match status" value="1"/>
</dbReference>
<organism evidence="3 4">
    <name type="scientific">Thermobacillus xylanilyticus</name>
    <dbReference type="NCBI Taxonomy" id="76633"/>
    <lineage>
        <taxon>Bacteria</taxon>
        <taxon>Bacillati</taxon>
        <taxon>Bacillota</taxon>
        <taxon>Bacilli</taxon>
        <taxon>Bacillales</taxon>
        <taxon>Paenibacillaceae</taxon>
        <taxon>Thermobacillus</taxon>
    </lineage>
</organism>
<proteinExistence type="predicted"/>
<accession>A0ABM8V2H4</accession>
<dbReference type="InterPro" id="IPR015943">
    <property type="entry name" value="WD40/YVTN_repeat-like_dom_sf"/>
</dbReference>
<gene>
    <name evidence="3" type="primary">txxe 1375</name>
    <name evidence="3" type="ORF">TXXE_06635</name>
</gene>
<dbReference type="EMBL" id="CAJRAY010000026">
    <property type="protein sequence ID" value="CAG5082994.1"/>
    <property type="molecule type" value="Genomic_DNA"/>
</dbReference>
<feature type="signal peptide" evidence="2">
    <location>
        <begin position="1"/>
        <end position="26"/>
    </location>
</feature>
<evidence type="ECO:0000313" key="3">
    <source>
        <dbReference type="EMBL" id="CAG5082994.1"/>
    </source>
</evidence>
<feature type="chain" id="PRO_5045664867" evidence="2">
    <location>
        <begin position="27"/>
        <end position="138"/>
    </location>
</feature>
<evidence type="ECO:0000256" key="2">
    <source>
        <dbReference type="SAM" id="SignalP"/>
    </source>
</evidence>
<reference evidence="3 4" key="1">
    <citation type="submission" date="2021-04" db="EMBL/GenBank/DDBJ databases">
        <authorList>
            <person name="Rakotoarivonina H."/>
        </authorList>
    </citation>
    <scope>NUCLEOTIDE SEQUENCE [LARGE SCALE GENOMIC DNA]</scope>
    <source>
        <strain evidence="3 4">XE</strain>
    </source>
</reference>
<keyword evidence="4" id="KW-1185">Reference proteome</keyword>
<protein>
    <submittedName>
        <fullName evidence="3">BNR/Asp-box repeat protein</fullName>
    </submittedName>
</protein>
<dbReference type="RefSeq" id="WP_213483952.1">
    <property type="nucleotide sequence ID" value="NZ_CAJRAY010000026.1"/>
</dbReference>
<dbReference type="SUPFAM" id="SSF50939">
    <property type="entry name" value="Sialidases"/>
    <property type="match status" value="1"/>
</dbReference>
<comment type="caution">
    <text evidence="3">The sequence shown here is derived from an EMBL/GenBank/DDBJ whole genome shotgun (WGS) entry which is preliminary data.</text>
</comment>
<dbReference type="Proteomes" id="UP000681526">
    <property type="component" value="Unassembled WGS sequence"/>
</dbReference>
<keyword evidence="2" id="KW-0732">Signal</keyword>
<feature type="region of interest" description="Disordered" evidence="1">
    <location>
        <begin position="44"/>
        <end position="103"/>
    </location>
</feature>
<evidence type="ECO:0000256" key="1">
    <source>
        <dbReference type="SAM" id="MobiDB-lite"/>
    </source>
</evidence>
<name>A0ABM8V2H4_THEXY</name>
<dbReference type="Pfam" id="PF02012">
    <property type="entry name" value="BNR"/>
    <property type="match status" value="2"/>
</dbReference>